<accession>A0A2T5BPW5</accession>
<proteinExistence type="predicted"/>
<organism evidence="1 2">
    <name type="scientific">Rhodovulum imhoffii</name>
    <dbReference type="NCBI Taxonomy" id="365340"/>
    <lineage>
        <taxon>Bacteria</taxon>
        <taxon>Pseudomonadati</taxon>
        <taxon>Pseudomonadota</taxon>
        <taxon>Alphaproteobacteria</taxon>
        <taxon>Rhodobacterales</taxon>
        <taxon>Paracoccaceae</taxon>
        <taxon>Rhodovulum</taxon>
    </lineage>
</organism>
<reference evidence="1 2" key="1">
    <citation type="submission" date="2018-04" db="EMBL/GenBank/DDBJ databases">
        <title>Genomic Encyclopedia of Archaeal and Bacterial Type Strains, Phase II (KMG-II): from individual species to whole genera.</title>
        <authorList>
            <person name="Goeker M."/>
        </authorList>
    </citation>
    <scope>NUCLEOTIDE SEQUENCE [LARGE SCALE GENOMIC DNA]</scope>
    <source>
        <strain evidence="1 2">DSM 18064</strain>
    </source>
</reference>
<name>A0A2T5BPW5_9RHOB</name>
<keyword evidence="2" id="KW-1185">Reference proteome</keyword>
<evidence type="ECO:0000313" key="2">
    <source>
        <dbReference type="Proteomes" id="UP000243859"/>
    </source>
</evidence>
<dbReference type="EMBL" id="QAAA01000016">
    <property type="protein sequence ID" value="PTN01128.1"/>
    <property type="molecule type" value="Genomic_DNA"/>
</dbReference>
<dbReference type="Proteomes" id="UP000243859">
    <property type="component" value="Unassembled WGS sequence"/>
</dbReference>
<evidence type="ECO:0000313" key="1">
    <source>
        <dbReference type="EMBL" id="PTN01128.1"/>
    </source>
</evidence>
<sequence length="199" mass="22742">MGEIKGLSVLNFVKISLAVALSFFTMFVPAKAETLFDTFVKVCADDLHHRQAASEYLHRLGWQEKPFKSFKDISILGNILDHGLVEDEAHLFVSRDGKSAFLFGRKDNDLNPNNVCLLSTTEQRYRDFVNWMESQFEGQEYSEIKGKRFGNTKMSWRSRSFPRNLSISQPYTAGNMHIGLRHTPFTNARFQVSVTGLIP</sequence>
<comment type="caution">
    <text evidence="1">The sequence shown here is derived from an EMBL/GenBank/DDBJ whole genome shotgun (WGS) entry which is preliminary data.</text>
</comment>
<dbReference type="AlphaFoldDB" id="A0A2T5BPW5"/>
<gene>
    <name evidence="1" type="ORF">C8N32_1161</name>
</gene>
<protein>
    <submittedName>
        <fullName evidence="1">Uncharacterized protein</fullName>
    </submittedName>
</protein>